<dbReference type="GO" id="GO:0030527">
    <property type="term" value="F:structural constituent of chromatin"/>
    <property type="evidence" value="ECO:0007669"/>
    <property type="project" value="InterPro"/>
</dbReference>
<dbReference type="SUPFAM" id="SSF47729">
    <property type="entry name" value="IHF-like DNA-binding proteins"/>
    <property type="match status" value="1"/>
</dbReference>
<evidence type="ECO:0000313" key="5">
    <source>
        <dbReference type="EMBL" id="MBU3854197.1"/>
    </source>
</evidence>
<evidence type="ECO:0000256" key="3">
    <source>
        <dbReference type="ARBA" id="ARBA00023125"/>
    </source>
</evidence>
<dbReference type="CDD" id="cd13832">
    <property type="entry name" value="IHF"/>
    <property type="match status" value="1"/>
</dbReference>
<dbReference type="SMART" id="SM00411">
    <property type="entry name" value="BHL"/>
    <property type="match status" value="1"/>
</dbReference>
<dbReference type="PANTHER" id="PTHR33175">
    <property type="entry name" value="DNA-BINDING PROTEIN HU"/>
    <property type="match status" value="1"/>
</dbReference>
<evidence type="ECO:0000256" key="2">
    <source>
        <dbReference type="ARBA" id="ARBA00023067"/>
    </source>
</evidence>
<dbReference type="Gene3D" id="4.10.520.10">
    <property type="entry name" value="IHF-like DNA-binding proteins"/>
    <property type="match status" value="1"/>
</dbReference>
<sequence length="93" mass="10694">MNNKEFVSELSRRMGYSQKDCSSLLSALVSEISSQLEEDRIVSIQDFGTFEVRKKLERVVISPATQQRMLVPPRLVVAFKPSTQLKDRFNEET</sequence>
<gene>
    <name evidence="5" type="ORF">H9789_10380</name>
</gene>
<dbReference type="PANTHER" id="PTHR33175:SF3">
    <property type="entry name" value="DNA-BINDING PROTEIN HU-BETA"/>
    <property type="match status" value="1"/>
</dbReference>
<dbReference type="InterPro" id="IPR010992">
    <property type="entry name" value="IHF-like_DNA-bd_dom_sf"/>
</dbReference>
<comment type="similarity">
    <text evidence="1 4">Belongs to the bacterial histone-like protein family.</text>
</comment>
<protein>
    <submittedName>
        <fullName evidence="5">HU family DNA-binding protein</fullName>
    </submittedName>
</protein>
<name>A0A9E2P1U6_9BACT</name>
<dbReference type="AlphaFoldDB" id="A0A9E2P1U6"/>
<organism evidence="5 6">
    <name type="scientific">Candidatus Paraprevotella stercoravium</name>
    <dbReference type="NCBI Taxonomy" id="2838725"/>
    <lineage>
        <taxon>Bacteria</taxon>
        <taxon>Pseudomonadati</taxon>
        <taxon>Bacteroidota</taxon>
        <taxon>Bacteroidia</taxon>
        <taxon>Bacteroidales</taxon>
        <taxon>Prevotellaceae</taxon>
        <taxon>Paraprevotella</taxon>
    </lineage>
</organism>
<dbReference type="Pfam" id="PF00216">
    <property type="entry name" value="Bac_DNA_binding"/>
    <property type="match status" value="1"/>
</dbReference>
<dbReference type="Proteomes" id="UP000823865">
    <property type="component" value="Unassembled WGS sequence"/>
</dbReference>
<dbReference type="GO" id="GO:0030261">
    <property type="term" value="P:chromosome condensation"/>
    <property type="evidence" value="ECO:0007669"/>
    <property type="project" value="UniProtKB-KW"/>
</dbReference>
<dbReference type="GO" id="GO:0003677">
    <property type="term" value="F:DNA binding"/>
    <property type="evidence" value="ECO:0007669"/>
    <property type="project" value="UniProtKB-KW"/>
</dbReference>
<dbReference type="InterPro" id="IPR000119">
    <property type="entry name" value="Hist_DNA-bd"/>
</dbReference>
<keyword evidence="3 5" id="KW-0238">DNA-binding</keyword>
<dbReference type="GO" id="GO:0005829">
    <property type="term" value="C:cytosol"/>
    <property type="evidence" value="ECO:0007669"/>
    <property type="project" value="TreeGrafter"/>
</dbReference>
<evidence type="ECO:0000256" key="4">
    <source>
        <dbReference type="RuleBase" id="RU003939"/>
    </source>
</evidence>
<comment type="caution">
    <text evidence="5">The sequence shown here is derived from an EMBL/GenBank/DDBJ whole genome shotgun (WGS) entry which is preliminary data.</text>
</comment>
<dbReference type="EMBL" id="JAHLFU010000214">
    <property type="protein sequence ID" value="MBU3854197.1"/>
    <property type="molecule type" value="Genomic_DNA"/>
</dbReference>
<proteinExistence type="inferred from homology"/>
<keyword evidence="2" id="KW-0226">DNA condensation</keyword>
<reference evidence="5" key="2">
    <citation type="submission" date="2021-04" db="EMBL/GenBank/DDBJ databases">
        <authorList>
            <person name="Gilroy R."/>
        </authorList>
    </citation>
    <scope>NUCLEOTIDE SEQUENCE</scope>
    <source>
        <strain evidence="5">G3-2149</strain>
    </source>
</reference>
<evidence type="ECO:0000256" key="1">
    <source>
        <dbReference type="ARBA" id="ARBA00010529"/>
    </source>
</evidence>
<accession>A0A9E2P1U6</accession>
<evidence type="ECO:0000313" key="6">
    <source>
        <dbReference type="Proteomes" id="UP000823865"/>
    </source>
</evidence>
<reference evidence="5" key="1">
    <citation type="journal article" date="2021" name="PeerJ">
        <title>Extensive microbial diversity within the chicken gut microbiome revealed by metagenomics and culture.</title>
        <authorList>
            <person name="Gilroy R."/>
            <person name="Ravi A."/>
            <person name="Getino M."/>
            <person name="Pursley I."/>
            <person name="Horton D.L."/>
            <person name="Alikhan N.F."/>
            <person name="Baker D."/>
            <person name="Gharbi K."/>
            <person name="Hall N."/>
            <person name="Watson M."/>
            <person name="Adriaenssens E.M."/>
            <person name="Foster-Nyarko E."/>
            <person name="Jarju S."/>
            <person name="Secka A."/>
            <person name="Antonio M."/>
            <person name="Oren A."/>
            <person name="Chaudhuri R.R."/>
            <person name="La Ragione R."/>
            <person name="Hildebrand F."/>
            <person name="Pallen M.J."/>
        </authorList>
    </citation>
    <scope>NUCLEOTIDE SEQUENCE</scope>
    <source>
        <strain evidence="5">G3-2149</strain>
    </source>
</reference>